<dbReference type="InterPro" id="IPR008984">
    <property type="entry name" value="SMAD_FHA_dom_sf"/>
</dbReference>
<reference evidence="6" key="1">
    <citation type="journal article" date="2017" name="Genome Announc.">
        <title>Genome sequences of Cyberlindnera fabianii 65, Pichia kudriavzevii 129, and Saccharomyces cerevisiae 131 isolated from fermented masau fruits in Zimbabwe.</title>
        <authorList>
            <person name="van Rijswijck I.M.H."/>
            <person name="Derks M.F.L."/>
            <person name="Abee T."/>
            <person name="de Ridder D."/>
            <person name="Smid E.J."/>
        </authorList>
    </citation>
    <scope>NUCLEOTIDE SEQUENCE [LARGE SCALE GENOMIC DNA]</scope>
    <source>
        <strain evidence="6">65</strain>
    </source>
</reference>
<comment type="similarity">
    <text evidence="1">Belongs to the protein kinase superfamily. CAMK Ser/Thr protein kinase family. CHEK2 subfamily.</text>
</comment>
<dbReference type="STRING" id="36022.A0A1V2LBZ3"/>
<evidence type="ECO:0000256" key="2">
    <source>
        <dbReference type="SAM" id="MobiDB-lite"/>
    </source>
</evidence>
<dbReference type="PROSITE" id="PS00108">
    <property type="entry name" value="PROTEIN_KINASE_ST"/>
    <property type="match status" value="1"/>
</dbReference>
<evidence type="ECO:0000313" key="6">
    <source>
        <dbReference type="Proteomes" id="UP000189513"/>
    </source>
</evidence>
<keyword evidence="5" id="KW-0808">Transferase</keyword>
<accession>A0A1V2LBZ3</accession>
<dbReference type="OMA" id="EDQYTIT"/>
<dbReference type="EMBL" id="MPUK01000001">
    <property type="protein sequence ID" value="ONH69372.1"/>
    <property type="molecule type" value="Genomic_DNA"/>
</dbReference>
<dbReference type="SMART" id="SM00240">
    <property type="entry name" value="FHA"/>
    <property type="match status" value="1"/>
</dbReference>
<dbReference type="GO" id="GO:0004672">
    <property type="term" value="F:protein kinase activity"/>
    <property type="evidence" value="ECO:0007669"/>
    <property type="project" value="InterPro"/>
</dbReference>
<evidence type="ECO:0000313" key="5">
    <source>
        <dbReference type="EMBL" id="ONH69372.1"/>
    </source>
</evidence>
<keyword evidence="6" id="KW-1185">Reference proteome</keyword>
<dbReference type="Pfam" id="PF00498">
    <property type="entry name" value="FHA"/>
    <property type="match status" value="1"/>
</dbReference>
<protein>
    <submittedName>
        <fullName evidence="5">Meiosis-specific serine/threonine-protein kinase MEK1</fullName>
    </submittedName>
</protein>
<proteinExistence type="inferred from homology"/>
<name>A0A1V2LBZ3_CYBFA</name>
<dbReference type="GO" id="GO:0005524">
    <property type="term" value="F:ATP binding"/>
    <property type="evidence" value="ECO:0007669"/>
    <property type="project" value="InterPro"/>
</dbReference>
<evidence type="ECO:0000259" key="4">
    <source>
        <dbReference type="PROSITE" id="PS50011"/>
    </source>
</evidence>
<gene>
    <name evidence="5" type="ORF">BON22_0230</name>
</gene>
<evidence type="ECO:0000259" key="3">
    <source>
        <dbReference type="PROSITE" id="PS50006"/>
    </source>
</evidence>
<dbReference type="SUPFAM" id="SSF56112">
    <property type="entry name" value="Protein kinase-like (PK-like)"/>
    <property type="match status" value="1"/>
</dbReference>
<evidence type="ECO:0000256" key="1">
    <source>
        <dbReference type="ARBA" id="ARBA00005575"/>
    </source>
</evidence>
<dbReference type="Gene3D" id="1.10.510.10">
    <property type="entry name" value="Transferase(Phosphotransferase) domain 1"/>
    <property type="match status" value="1"/>
</dbReference>
<dbReference type="VEuPathDB" id="FungiDB:BON22_0230"/>
<dbReference type="Proteomes" id="UP000189513">
    <property type="component" value="Unassembled WGS sequence"/>
</dbReference>
<dbReference type="SUPFAM" id="SSF49879">
    <property type="entry name" value="SMAD/FHA domain"/>
    <property type="match status" value="1"/>
</dbReference>
<dbReference type="AlphaFoldDB" id="A0A1V2LBZ3"/>
<feature type="compositionally biased region" description="Low complexity" evidence="2">
    <location>
        <begin position="1"/>
        <end position="16"/>
    </location>
</feature>
<dbReference type="PROSITE" id="PS50006">
    <property type="entry name" value="FHA_DOMAIN"/>
    <property type="match status" value="1"/>
</dbReference>
<organism evidence="5 6">
    <name type="scientific">Cyberlindnera fabianii</name>
    <name type="common">Yeast</name>
    <name type="synonym">Hansenula fabianii</name>
    <dbReference type="NCBI Taxonomy" id="36022"/>
    <lineage>
        <taxon>Eukaryota</taxon>
        <taxon>Fungi</taxon>
        <taxon>Dikarya</taxon>
        <taxon>Ascomycota</taxon>
        <taxon>Saccharomycotina</taxon>
        <taxon>Saccharomycetes</taxon>
        <taxon>Phaffomycetales</taxon>
        <taxon>Phaffomycetaceae</taxon>
        <taxon>Cyberlindnera</taxon>
    </lineage>
</organism>
<dbReference type="PANTHER" id="PTHR24347">
    <property type="entry name" value="SERINE/THREONINE-PROTEIN KINASE"/>
    <property type="match status" value="1"/>
</dbReference>
<dbReference type="Gene3D" id="2.60.200.20">
    <property type="match status" value="1"/>
</dbReference>
<dbReference type="CDD" id="cd22670">
    <property type="entry name" value="FHA_MEK1-like"/>
    <property type="match status" value="1"/>
</dbReference>
<keyword evidence="5" id="KW-0418">Kinase</keyword>
<feature type="region of interest" description="Disordered" evidence="2">
    <location>
        <begin position="1"/>
        <end position="20"/>
    </location>
</feature>
<dbReference type="PROSITE" id="PS50011">
    <property type="entry name" value="PROTEIN_KINASE_DOM"/>
    <property type="match status" value="1"/>
</dbReference>
<dbReference type="InterPro" id="IPR011009">
    <property type="entry name" value="Kinase-like_dom_sf"/>
</dbReference>
<feature type="domain" description="FHA" evidence="3">
    <location>
        <begin position="73"/>
        <end position="127"/>
    </location>
</feature>
<dbReference type="Pfam" id="PF00069">
    <property type="entry name" value="Pkinase"/>
    <property type="match status" value="1"/>
</dbReference>
<dbReference type="InterPro" id="IPR000253">
    <property type="entry name" value="FHA_dom"/>
</dbReference>
<dbReference type="InterPro" id="IPR008271">
    <property type="entry name" value="Ser/Thr_kinase_AS"/>
</dbReference>
<feature type="domain" description="Protein kinase" evidence="4">
    <location>
        <begin position="180"/>
        <end position="485"/>
    </location>
</feature>
<dbReference type="InterPro" id="IPR000719">
    <property type="entry name" value="Prot_kinase_dom"/>
</dbReference>
<comment type="caution">
    <text evidence="5">The sequence shown here is derived from an EMBL/GenBank/DDBJ whole genome shotgun (WGS) entry which is preliminary data.</text>
</comment>
<sequence length="502" mass="56494">MPLSQSMHQQEESSMSGDNVSRSGIFNFTLSSLPSMGDYCGELEIHHVEGASQNMELTGNDLHIIPLYNKSRISIGRSPLSSLVLSKFTVSNIHCLIWVVLFDEQSVPLVYLKDVSRNGTWLNDKKMIKNQVVFLNHADTISIPDVLEMEFRTMYGNAEQDRCMDMIQELSIKSTIRPWHLMHRLLGNGTFGHVRTNTMNILTPECIALLTRACENDKNPGTLYAVKVVKNDPTNIPFEARSLLSSLSHVSLSPYQLTSFFSITMLTFMVAEHHQGTPHVICGGDLFSYLSNGATIQAIPEYNAIVITYQIMMALEFLHKNNIVHRDLKLENVLLETPFPLSRVVLADFGIAKCISSTKRRVFTTVGTPEYSAPEVGFDIPKLPPHMRFSAQNQNIRLLRAGYDYKCDIWSLGIIVHIMLSGVSPFFEDGHELNIVRAAKEGVLDLNSPHWDGVSVHAREFVGKVLLVDVNKRLDIQECFAHTWIAHYPELAGTYRKITMGT</sequence>
<dbReference type="SMART" id="SM00220">
    <property type="entry name" value="S_TKc"/>
    <property type="match status" value="1"/>
</dbReference>